<reference evidence="1 2" key="1">
    <citation type="submission" date="2016-11" db="EMBL/GenBank/DDBJ databases">
        <authorList>
            <person name="Jaros S."/>
            <person name="Januszkiewicz K."/>
            <person name="Wedrychowicz H."/>
        </authorList>
    </citation>
    <scope>NUCLEOTIDE SEQUENCE [LARGE SCALE GENOMIC DNA]</scope>
    <source>
        <strain evidence="1 2">DSM 13106</strain>
    </source>
</reference>
<dbReference type="AlphaFoldDB" id="A0A1M5UAQ2"/>
<dbReference type="Proteomes" id="UP000184389">
    <property type="component" value="Unassembled WGS sequence"/>
</dbReference>
<proteinExistence type="predicted"/>
<dbReference type="EMBL" id="FQXR01000003">
    <property type="protein sequence ID" value="SHH59991.1"/>
    <property type="molecule type" value="Genomic_DNA"/>
</dbReference>
<dbReference type="STRING" id="1123281.SAMN02745180_00578"/>
<name>A0A1M5UAQ2_9FIRM</name>
<accession>A0A1M5UAQ2</accession>
<protein>
    <submittedName>
        <fullName evidence="1">Uncharacterized protein</fullName>
    </submittedName>
</protein>
<evidence type="ECO:0000313" key="2">
    <source>
        <dbReference type="Proteomes" id="UP000184389"/>
    </source>
</evidence>
<sequence length="110" mass="12898">MYDRKELNIIKTLIKKEIKEQYFNLGMAKTELSFSINNIEENGEGHKPFKNNITTGEFKKMAEDKVTKIKNELKELSSLCFKTNEMLGKINDSEKTLQTDTNKEEWDMEI</sequence>
<gene>
    <name evidence="1" type="ORF">SAMN02745180_00578</name>
</gene>
<organism evidence="1 2">
    <name type="scientific">Sporanaerobacter acetigenes DSM 13106</name>
    <dbReference type="NCBI Taxonomy" id="1123281"/>
    <lineage>
        <taxon>Bacteria</taxon>
        <taxon>Bacillati</taxon>
        <taxon>Bacillota</taxon>
        <taxon>Tissierellia</taxon>
        <taxon>Tissierellales</taxon>
        <taxon>Sporanaerobacteraceae</taxon>
        <taxon>Sporanaerobacter</taxon>
    </lineage>
</organism>
<evidence type="ECO:0000313" key="1">
    <source>
        <dbReference type="EMBL" id="SHH59991.1"/>
    </source>
</evidence>
<dbReference type="RefSeq" id="WP_072743163.1">
    <property type="nucleotide sequence ID" value="NZ_FQXR01000003.1"/>
</dbReference>
<keyword evidence="2" id="KW-1185">Reference proteome</keyword>